<accession>A0AAE4MHE6</accession>
<feature type="region of interest" description="Disordered" evidence="1">
    <location>
        <begin position="252"/>
        <end position="279"/>
    </location>
</feature>
<feature type="transmembrane region" description="Helical" evidence="2">
    <location>
        <begin position="169"/>
        <end position="189"/>
    </location>
</feature>
<dbReference type="EMBL" id="JAWDKD010000002">
    <property type="protein sequence ID" value="MDV0446204.1"/>
    <property type="molecule type" value="Genomic_DNA"/>
</dbReference>
<keyword evidence="2" id="KW-0812">Transmembrane</keyword>
<feature type="region of interest" description="Disordered" evidence="1">
    <location>
        <begin position="207"/>
        <end position="240"/>
    </location>
</feature>
<reference evidence="3" key="1">
    <citation type="submission" date="2023-06" db="EMBL/GenBank/DDBJ databases">
        <title>Genome sequence of Methanosarcinaceae archaeon Ag5.</title>
        <authorList>
            <person name="Protasov E."/>
            <person name="Platt K."/>
            <person name="Poehlein A."/>
            <person name="Daniel R."/>
            <person name="Brune A."/>
        </authorList>
    </citation>
    <scope>NUCLEOTIDE SEQUENCE</scope>
    <source>
        <strain evidence="3">Ag5</strain>
    </source>
</reference>
<evidence type="ECO:0000256" key="1">
    <source>
        <dbReference type="SAM" id="MobiDB-lite"/>
    </source>
</evidence>
<sequence length="306" mass="34214">MIFLDIKNFVLENEAGVRKNKRLYKILDFLSVTLFLLLVAVLLNLGDLFKLIPPLEPYVGLSPDIPLLYIRYDTIILFFICAIVTYAGLYLYRRYRSKIYIWAGRTPPKDENSFDIMERLHPELKDRLRTAYDNLDDNNIIAADLKQHVSKDIEGISGKELTNKKKIRAGLVAVAFCGIILLAIFFTGFTSPLDPASAVTERLPSFAVDRPDVDPDNSTTVNESASSTAVGTPPISEDPGVEIDVTLPPGSGFGPGELLNESDNKTFEPSKYYPPESLSSTHFYDTLPEGYADLIKDYFQKLAETS</sequence>
<feature type="compositionally biased region" description="Polar residues" evidence="1">
    <location>
        <begin position="216"/>
        <end position="230"/>
    </location>
</feature>
<dbReference type="InterPro" id="IPR055925">
    <property type="entry name" value="DUF7502"/>
</dbReference>
<evidence type="ECO:0000256" key="2">
    <source>
        <dbReference type="SAM" id="Phobius"/>
    </source>
</evidence>
<keyword evidence="2" id="KW-1133">Transmembrane helix</keyword>
<protein>
    <submittedName>
        <fullName evidence="3">Uncharacterized protein</fullName>
    </submittedName>
</protein>
<name>A0AAE4MHE6_9EURY</name>
<keyword evidence="2" id="KW-0472">Membrane</keyword>
<dbReference type="Pfam" id="PF24334">
    <property type="entry name" value="DUF7502"/>
    <property type="match status" value="1"/>
</dbReference>
<dbReference type="Proteomes" id="UP001271789">
    <property type="component" value="Unassembled WGS sequence"/>
</dbReference>
<feature type="transmembrane region" description="Helical" evidence="2">
    <location>
        <begin position="26"/>
        <end position="49"/>
    </location>
</feature>
<feature type="transmembrane region" description="Helical" evidence="2">
    <location>
        <begin position="69"/>
        <end position="92"/>
    </location>
</feature>
<evidence type="ECO:0000313" key="3">
    <source>
        <dbReference type="EMBL" id="MDV0446204.1"/>
    </source>
</evidence>
<evidence type="ECO:0000313" key="4">
    <source>
        <dbReference type="Proteomes" id="UP001271789"/>
    </source>
</evidence>
<gene>
    <name evidence="3" type="ORF">MsAg5_00310</name>
</gene>
<keyword evidence="4" id="KW-1185">Reference proteome</keyword>
<comment type="caution">
    <text evidence="3">The sequence shown here is derived from an EMBL/GenBank/DDBJ whole genome shotgun (WGS) entry which is preliminary data.</text>
</comment>
<proteinExistence type="predicted"/>
<dbReference type="AlphaFoldDB" id="A0AAE4MHE6"/>
<organism evidence="3 4">
    <name type="scientific">Methanolapillus africanus</name>
    <dbReference type="NCBI Taxonomy" id="3028297"/>
    <lineage>
        <taxon>Archaea</taxon>
        <taxon>Methanobacteriati</taxon>
        <taxon>Methanobacteriota</taxon>
        <taxon>Stenosarchaea group</taxon>
        <taxon>Methanomicrobia</taxon>
        <taxon>Methanosarcinales</taxon>
        <taxon>Methanosarcinaceae</taxon>
        <taxon>Methanolapillus</taxon>
    </lineage>
</organism>